<sequence>METTAVLRSDTEAKELIRQYLASMDITIDQDLEKDGNWGYWVHFGNYPVLIDHREGTHYCIMAFQITLKDEHAIEHLNDFYDKNDAQFVYELTRAFSSPLTAFSRIIERGRVIGFTVSKHIYPYHPEFTMRTLDTALQAVVSTGAIGIAFLKWTAKVIDVRHEQGVEIRDDDPAKLFE</sequence>
<proteinExistence type="predicted"/>
<organism evidence="1">
    <name type="scientific">hydrocarbon metagenome</name>
    <dbReference type="NCBI Taxonomy" id="938273"/>
    <lineage>
        <taxon>unclassified sequences</taxon>
        <taxon>metagenomes</taxon>
        <taxon>ecological metagenomes</taxon>
    </lineage>
</organism>
<dbReference type="EMBL" id="LNQE01001752">
    <property type="protein sequence ID" value="KUG09257.1"/>
    <property type="molecule type" value="Genomic_DNA"/>
</dbReference>
<name>A0A0W8EKR0_9ZZZZ</name>
<accession>A0A0W8EKR0</accession>
<comment type="caution">
    <text evidence="1">The sequence shown here is derived from an EMBL/GenBank/DDBJ whole genome shotgun (WGS) entry which is preliminary data.</text>
</comment>
<gene>
    <name evidence="1" type="ORF">ASZ90_016630</name>
</gene>
<dbReference type="AlphaFoldDB" id="A0A0W8EKR0"/>
<reference evidence="1" key="1">
    <citation type="journal article" date="2015" name="Proc. Natl. Acad. Sci. U.S.A.">
        <title>Networks of energetic and metabolic interactions define dynamics in microbial communities.</title>
        <authorList>
            <person name="Embree M."/>
            <person name="Liu J.K."/>
            <person name="Al-Bassam M.M."/>
            <person name="Zengler K."/>
        </authorList>
    </citation>
    <scope>NUCLEOTIDE SEQUENCE</scope>
</reference>
<evidence type="ECO:0008006" key="2">
    <source>
        <dbReference type="Google" id="ProtNLM"/>
    </source>
</evidence>
<evidence type="ECO:0000313" key="1">
    <source>
        <dbReference type="EMBL" id="KUG09257.1"/>
    </source>
</evidence>
<protein>
    <recommendedName>
        <fullName evidence="2">YbjN domain-containing protein</fullName>
    </recommendedName>
</protein>